<keyword evidence="3" id="KW-1185">Reference proteome</keyword>
<dbReference type="AlphaFoldDB" id="A0AAW2EAZ1"/>
<evidence type="ECO:0008006" key="4">
    <source>
        <dbReference type="Google" id="ProtNLM"/>
    </source>
</evidence>
<evidence type="ECO:0000313" key="3">
    <source>
        <dbReference type="Proteomes" id="UP001430953"/>
    </source>
</evidence>
<dbReference type="InterPro" id="IPR043128">
    <property type="entry name" value="Rev_trsase/Diguanyl_cyclase"/>
</dbReference>
<sequence length="209" mass="24493">MHPDDSHKTAFSTPHGHYEFDRMPFGLAGYYRRFIKGFSKIAKPLTNLLKKEEEFKWGEKEQECFEILKEALYPTSRLARWRIKLSEYEYEIIYKPGKINANADALSRNPITGVYPIQPDLDAIEECSEDEEARERNANPKPLVASPREGTMKEEPEPITTGMQTRNMTEGESNKNYQRKKIKMNKFMKMKEIILKEMKKKAIQIQILK</sequence>
<accession>A0AAW2EAZ1</accession>
<feature type="compositionally biased region" description="Polar residues" evidence="1">
    <location>
        <begin position="161"/>
        <end position="176"/>
    </location>
</feature>
<proteinExistence type="predicted"/>
<name>A0AAW2EAZ1_9HYME</name>
<dbReference type="InterPro" id="IPR043502">
    <property type="entry name" value="DNA/RNA_pol_sf"/>
</dbReference>
<dbReference type="PANTHER" id="PTHR37984:SF5">
    <property type="entry name" value="PROTEIN NYNRIN-LIKE"/>
    <property type="match status" value="1"/>
</dbReference>
<feature type="region of interest" description="Disordered" evidence="1">
    <location>
        <begin position="129"/>
        <end position="177"/>
    </location>
</feature>
<organism evidence="2 3">
    <name type="scientific">Cardiocondyla obscurior</name>
    <dbReference type="NCBI Taxonomy" id="286306"/>
    <lineage>
        <taxon>Eukaryota</taxon>
        <taxon>Metazoa</taxon>
        <taxon>Ecdysozoa</taxon>
        <taxon>Arthropoda</taxon>
        <taxon>Hexapoda</taxon>
        <taxon>Insecta</taxon>
        <taxon>Pterygota</taxon>
        <taxon>Neoptera</taxon>
        <taxon>Endopterygota</taxon>
        <taxon>Hymenoptera</taxon>
        <taxon>Apocrita</taxon>
        <taxon>Aculeata</taxon>
        <taxon>Formicoidea</taxon>
        <taxon>Formicidae</taxon>
        <taxon>Myrmicinae</taxon>
        <taxon>Cardiocondyla</taxon>
    </lineage>
</organism>
<dbReference type="GO" id="GO:0071897">
    <property type="term" value="P:DNA biosynthetic process"/>
    <property type="evidence" value="ECO:0007669"/>
    <property type="project" value="UniProtKB-ARBA"/>
</dbReference>
<gene>
    <name evidence="2" type="ORF">PUN28_020777</name>
</gene>
<dbReference type="Gene3D" id="3.30.70.270">
    <property type="match status" value="1"/>
</dbReference>
<evidence type="ECO:0000313" key="2">
    <source>
        <dbReference type="EMBL" id="KAL0098832.1"/>
    </source>
</evidence>
<dbReference type="Proteomes" id="UP001430953">
    <property type="component" value="Unassembled WGS sequence"/>
</dbReference>
<dbReference type="SUPFAM" id="SSF56672">
    <property type="entry name" value="DNA/RNA polymerases"/>
    <property type="match status" value="1"/>
</dbReference>
<protein>
    <recommendedName>
        <fullName evidence="4">Reverse transcriptase/retrotransposon-derived protein RNase H-like domain-containing protein</fullName>
    </recommendedName>
</protein>
<reference evidence="2 3" key="1">
    <citation type="submission" date="2023-03" db="EMBL/GenBank/DDBJ databases">
        <title>High recombination rates correlate with genetic variation in Cardiocondyla obscurior ants.</title>
        <authorList>
            <person name="Errbii M."/>
        </authorList>
    </citation>
    <scope>NUCLEOTIDE SEQUENCE [LARGE SCALE GENOMIC DNA]</scope>
    <source>
        <strain evidence="2">Alpha-2009</strain>
        <tissue evidence="2">Whole body</tissue>
    </source>
</reference>
<dbReference type="PANTHER" id="PTHR37984">
    <property type="entry name" value="PROTEIN CBG26694"/>
    <property type="match status" value="1"/>
</dbReference>
<evidence type="ECO:0000256" key="1">
    <source>
        <dbReference type="SAM" id="MobiDB-lite"/>
    </source>
</evidence>
<comment type="caution">
    <text evidence="2">The sequence shown here is derived from an EMBL/GenBank/DDBJ whole genome shotgun (WGS) entry which is preliminary data.</text>
</comment>
<dbReference type="InterPro" id="IPR050951">
    <property type="entry name" value="Retrovirus_Pol_polyprotein"/>
</dbReference>
<dbReference type="EMBL" id="JADYXP020000034">
    <property type="protein sequence ID" value="KAL0098832.1"/>
    <property type="molecule type" value="Genomic_DNA"/>
</dbReference>